<protein>
    <submittedName>
        <fullName evidence="6">GATA transcription factor 9</fullName>
    </submittedName>
</protein>
<keyword evidence="1" id="KW-0479">Metal-binding</keyword>
<dbReference type="GO" id="GO:0030154">
    <property type="term" value="P:cell differentiation"/>
    <property type="evidence" value="ECO:0007669"/>
    <property type="project" value="TreeGrafter"/>
</dbReference>
<evidence type="ECO:0000313" key="6">
    <source>
        <dbReference type="EMBL" id="KAL0454133.1"/>
    </source>
</evidence>
<evidence type="ECO:0000256" key="1">
    <source>
        <dbReference type="ARBA" id="ARBA00022723"/>
    </source>
</evidence>
<dbReference type="PANTHER" id="PTHR45658">
    <property type="entry name" value="GATA TRANSCRIPTION FACTOR"/>
    <property type="match status" value="1"/>
</dbReference>
<feature type="compositionally biased region" description="Low complexity" evidence="5">
    <location>
        <begin position="154"/>
        <end position="167"/>
    </location>
</feature>
<keyword evidence="4" id="KW-0010">Activator</keyword>
<sequence length="233" mass="25606">MEWIEARALKSSVLSQMAGKTNAPVIYNDELWRAAFLRNTMKKKVAQGRNSNPSSSTLSGADEIDSLSVVELAVPVDELENLEWLSQFVDDSTSELSFLYSAGSFIETVGFNSGNRVEALSSPVQNIPVSPFPFPVPRKARSKRPRADERRWSSADSYSTSSSYASSAFPSTLFTNPVLETDWFYSMEQPPAKKQKRKPEADSGPAAGRKCTHCQVHKDSPVANRPAGPKNAV</sequence>
<dbReference type="InterPro" id="IPR051140">
    <property type="entry name" value="GATA_TF"/>
</dbReference>
<proteinExistence type="predicted"/>
<evidence type="ECO:0000256" key="2">
    <source>
        <dbReference type="ARBA" id="ARBA00022771"/>
    </source>
</evidence>
<keyword evidence="2" id="KW-0863">Zinc-finger</keyword>
<gene>
    <name evidence="6" type="ORF">Slati_0752500</name>
</gene>
<keyword evidence="3" id="KW-0862">Zinc</keyword>
<dbReference type="PANTHER" id="PTHR45658:SF41">
    <property type="entry name" value="GATA TRANSCRIPTION FACTOR 3"/>
    <property type="match status" value="1"/>
</dbReference>
<accession>A0AAW2XKN1</accession>
<evidence type="ECO:0000256" key="5">
    <source>
        <dbReference type="SAM" id="MobiDB-lite"/>
    </source>
</evidence>
<name>A0AAW2XKN1_9LAMI</name>
<reference evidence="6" key="1">
    <citation type="submission" date="2020-06" db="EMBL/GenBank/DDBJ databases">
        <authorList>
            <person name="Li T."/>
            <person name="Hu X."/>
            <person name="Zhang T."/>
            <person name="Song X."/>
            <person name="Zhang H."/>
            <person name="Dai N."/>
            <person name="Sheng W."/>
            <person name="Hou X."/>
            <person name="Wei L."/>
        </authorList>
    </citation>
    <scope>NUCLEOTIDE SEQUENCE</scope>
    <source>
        <strain evidence="6">KEN1</strain>
        <tissue evidence="6">Leaf</tissue>
    </source>
</reference>
<dbReference type="AlphaFoldDB" id="A0AAW2XKN1"/>
<feature type="region of interest" description="Disordered" evidence="5">
    <location>
        <begin position="131"/>
        <end position="167"/>
    </location>
</feature>
<comment type="caution">
    <text evidence="6">The sequence shown here is derived from an EMBL/GenBank/DDBJ whole genome shotgun (WGS) entry which is preliminary data.</text>
</comment>
<organism evidence="6">
    <name type="scientific">Sesamum latifolium</name>
    <dbReference type="NCBI Taxonomy" id="2727402"/>
    <lineage>
        <taxon>Eukaryota</taxon>
        <taxon>Viridiplantae</taxon>
        <taxon>Streptophyta</taxon>
        <taxon>Embryophyta</taxon>
        <taxon>Tracheophyta</taxon>
        <taxon>Spermatophyta</taxon>
        <taxon>Magnoliopsida</taxon>
        <taxon>eudicotyledons</taxon>
        <taxon>Gunneridae</taxon>
        <taxon>Pentapetalae</taxon>
        <taxon>asterids</taxon>
        <taxon>lamiids</taxon>
        <taxon>Lamiales</taxon>
        <taxon>Pedaliaceae</taxon>
        <taxon>Sesamum</taxon>
    </lineage>
</organism>
<dbReference type="GO" id="GO:0005634">
    <property type="term" value="C:nucleus"/>
    <property type="evidence" value="ECO:0007669"/>
    <property type="project" value="TreeGrafter"/>
</dbReference>
<dbReference type="EMBL" id="JACGWN010000003">
    <property type="protein sequence ID" value="KAL0454133.1"/>
    <property type="molecule type" value="Genomic_DNA"/>
</dbReference>
<evidence type="ECO:0000256" key="3">
    <source>
        <dbReference type="ARBA" id="ARBA00022833"/>
    </source>
</evidence>
<dbReference type="GO" id="GO:0008270">
    <property type="term" value="F:zinc ion binding"/>
    <property type="evidence" value="ECO:0007669"/>
    <property type="project" value="UniProtKB-KW"/>
</dbReference>
<reference evidence="6" key="2">
    <citation type="journal article" date="2024" name="Plant">
        <title>Genomic evolution and insights into agronomic trait innovations of Sesamum species.</title>
        <authorList>
            <person name="Miao H."/>
            <person name="Wang L."/>
            <person name="Qu L."/>
            <person name="Liu H."/>
            <person name="Sun Y."/>
            <person name="Le M."/>
            <person name="Wang Q."/>
            <person name="Wei S."/>
            <person name="Zheng Y."/>
            <person name="Lin W."/>
            <person name="Duan Y."/>
            <person name="Cao H."/>
            <person name="Xiong S."/>
            <person name="Wang X."/>
            <person name="Wei L."/>
            <person name="Li C."/>
            <person name="Ma Q."/>
            <person name="Ju M."/>
            <person name="Zhao R."/>
            <person name="Li G."/>
            <person name="Mu C."/>
            <person name="Tian Q."/>
            <person name="Mei H."/>
            <person name="Zhang T."/>
            <person name="Gao T."/>
            <person name="Zhang H."/>
        </authorList>
    </citation>
    <scope>NUCLEOTIDE SEQUENCE</scope>
    <source>
        <strain evidence="6">KEN1</strain>
    </source>
</reference>
<feature type="region of interest" description="Disordered" evidence="5">
    <location>
        <begin position="189"/>
        <end position="233"/>
    </location>
</feature>
<evidence type="ECO:0000256" key="4">
    <source>
        <dbReference type="ARBA" id="ARBA00023159"/>
    </source>
</evidence>